<accession>A0A6M3X5Z3</accession>
<dbReference type="AlphaFoldDB" id="A0A6M3X5Z3"/>
<reference evidence="1" key="1">
    <citation type="submission" date="2020-03" db="EMBL/GenBank/DDBJ databases">
        <title>The deep terrestrial virosphere.</title>
        <authorList>
            <person name="Holmfeldt K."/>
            <person name="Nilsson E."/>
            <person name="Simone D."/>
            <person name="Lopez-Fernandez M."/>
            <person name="Wu X."/>
            <person name="de Brujin I."/>
            <person name="Lundin D."/>
            <person name="Andersson A."/>
            <person name="Bertilsson S."/>
            <person name="Dopson M."/>
        </authorList>
    </citation>
    <scope>NUCLEOTIDE SEQUENCE</scope>
    <source>
        <strain evidence="1">MM171B03506</strain>
    </source>
</reference>
<evidence type="ECO:0000313" key="1">
    <source>
        <dbReference type="EMBL" id="QJH93220.1"/>
    </source>
</evidence>
<sequence>MDKRIGYGLSLENAVEVALKAIQSIDGEEVSDFSFTTKQHSVVWAELRDDGWRVYRSKECL</sequence>
<organism evidence="1">
    <name type="scientific">viral metagenome</name>
    <dbReference type="NCBI Taxonomy" id="1070528"/>
    <lineage>
        <taxon>unclassified sequences</taxon>
        <taxon>metagenomes</taxon>
        <taxon>organismal metagenomes</taxon>
    </lineage>
</organism>
<dbReference type="EMBL" id="MT143957">
    <property type="protein sequence ID" value="QJH93220.1"/>
    <property type="molecule type" value="Genomic_DNA"/>
</dbReference>
<name>A0A6M3X5Z3_9ZZZZ</name>
<proteinExistence type="predicted"/>
<protein>
    <submittedName>
        <fullName evidence="1">Uncharacterized protein</fullName>
    </submittedName>
</protein>
<gene>
    <name evidence="1" type="ORF">MM171B03506_0004</name>
</gene>